<dbReference type="InterPro" id="IPR036026">
    <property type="entry name" value="Seven-hairpin_glycosidases"/>
</dbReference>
<evidence type="ECO:0000259" key="8">
    <source>
        <dbReference type="Pfam" id="PF02225"/>
    </source>
</evidence>
<keyword evidence="6" id="KW-0106">Calcium</keyword>
<accession>A0A9N8YXI4</accession>
<evidence type="ECO:0000256" key="2">
    <source>
        <dbReference type="ARBA" id="ARBA00007658"/>
    </source>
</evidence>
<dbReference type="InterPro" id="IPR003137">
    <property type="entry name" value="PA_domain"/>
</dbReference>
<protein>
    <recommendedName>
        <fullName evidence="7">alpha-1,2-Mannosidase</fullName>
        <ecNumber evidence="7">3.2.1.-</ecNumber>
    </recommendedName>
</protein>
<keyword evidence="6" id="KW-0479">Metal-binding</keyword>
<gene>
    <name evidence="9" type="ORF">PBRASI_LOCUS475</name>
</gene>
<evidence type="ECO:0000256" key="6">
    <source>
        <dbReference type="PIRSR" id="PIRSR601382-2"/>
    </source>
</evidence>
<name>A0A9N8YXI4_9GLOM</name>
<comment type="similarity">
    <text evidence="2 7">Belongs to the glycosyl hydrolase 47 family.</text>
</comment>
<keyword evidence="3" id="KW-0256">Endoplasmic reticulum</keyword>
<dbReference type="PANTHER" id="PTHR45679:SF5">
    <property type="entry name" value="ER DEGRADATION-ENHANCING ALPHA-MANNOSIDASE-LIKE PROTEIN 1"/>
    <property type="match status" value="1"/>
</dbReference>
<dbReference type="InterPro" id="IPR046450">
    <property type="entry name" value="PA_dom_sf"/>
</dbReference>
<dbReference type="GO" id="GO:0004571">
    <property type="term" value="F:mannosyl-oligosaccharide 1,2-alpha-mannosidase activity"/>
    <property type="evidence" value="ECO:0007669"/>
    <property type="project" value="InterPro"/>
</dbReference>
<reference evidence="9" key="1">
    <citation type="submission" date="2021-06" db="EMBL/GenBank/DDBJ databases">
        <authorList>
            <person name="Kallberg Y."/>
            <person name="Tangrot J."/>
            <person name="Rosling A."/>
        </authorList>
    </citation>
    <scope>NUCLEOTIDE SEQUENCE</scope>
    <source>
        <strain evidence="9">BR232B</strain>
    </source>
</reference>
<dbReference type="Pfam" id="PF02225">
    <property type="entry name" value="PA"/>
    <property type="match status" value="1"/>
</dbReference>
<feature type="active site" evidence="5">
    <location>
        <position position="346"/>
    </location>
</feature>
<dbReference type="OrthoDB" id="8118055at2759"/>
<evidence type="ECO:0000256" key="4">
    <source>
        <dbReference type="ARBA" id="ARBA00023180"/>
    </source>
</evidence>
<comment type="subcellular location">
    <subcellularLocation>
        <location evidence="1">Endoplasmic reticulum</location>
    </subcellularLocation>
</comment>
<dbReference type="GO" id="GO:0044322">
    <property type="term" value="C:endoplasmic reticulum quality control compartment"/>
    <property type="evidence" value="ECO:0007669"/>
    <property type="project" value="GOC"/>
</dbReference>
<dbReference type="EC" id="3.2.1.-" evidence="7"/>
<comment type="cofactor">
    <cofactor evidence="6">
        <name>Ca(2+)</name>
        <dbReference type="ChEBI" id="CHEBI:29108"/>
    </cofactor>
</comment>
<dbReference type="Gene3D" id="1.50.10.10">
    <property type="match status" value="1"/>
</dbReference>
<dbReference type="InterPro" id="IPR044674">
    <property type="entry name" value="EDEM1/2/3"/>
</dbReference>
<dbReference type="SUPFAM" id="SSF52025">
    <property type="entry name" value="PA domain"/>
    <property type="match status" value="1"/>
</dbReference>
<dbReference type="Proteomes" id="UP000789739">
    <property type="component" value="Unassembled WGS sequence"/>
</dbReference>
<keyword evidence="4" id="KW-0325">Glycoprotein</keyword>
<dbReference type="InterPro" id="IPR012341">
    <property type="entry name" value="6hp_glycosidase-like_sf"/>
</dbReference>
<dbReference type="AlphaFoldDB" id="A0A9N8YXI4"/>
<dbReference type="GO" id="GO:0005509">
    <property type="term" value="F:calcium ion binding"/>
    <property type="evidence" value="ECO:0007669"/>
    <property type="project" value="InterPro"/>
</dbReference>
<comment type="caution">
    <text evidence="9">The sequence shown here is derived from an EMBL/GenBank/DDBJ whole genome shotgun (WGS) entry which is preliminary data.</text>
</comment>
<evidence type="ECO:0000256" key="1">
    <source>
        <dbReference type="ARBA" id="ARBA00004240"/>
    </source>
</evidence>
<evidence type="ECO:0000256" key="3">
    <source>
        <dbReference type="ARBA" id="ARBA00022824"/>
    </source>
</evidence>
<keyword evidence="7" id="KW-0378">Hydrolase</keyword>
<dbReference type="GO" id="GO:1904380">
    <property type="term" value="P:endoplasmic reticulum mannose trimming"/>
    <property type="evidence" value="ECO:0007669"/>
    <property type="project" value="InterPro"/>
</dbReference>
<keyword evidence="10" id="KW-1185">Reference proteome</keyword>
<dbReference type="InterPro" id="IPR001382">
    <property type="entry name" value="Glyco_hydro_47"/>
</dbReference>
<feature type="binding site" evidence="6">
    <location>
        <position position="431"/>
    </location>
    <ligand>
        <name>Ca(2+)</name>
        <dbReference type="ChEBI" id="CHEBI:29108"/>
    </ligand>
</feature>
<dbReference type="GO" id="GO:0036503">
    <property type="term" value="P:ERAD pathway"/>
    <property type="evidence" value="ECO:0007669"/>
    <property type="project" value="UniProtKB-ARBA"/>
</dbReference>
<proteinExistence type="inferred from homology"/>
<keyword evidence="7" id="KW-0326">Glycosidase</keyword>
<evidence type="ECO:0000313" key="10">
    <source>
        <dbReference type="Proteomes" id="UP000789739"/>
    </source>
</evidence>
<dbReference type="GO" id="GO:0005975">
    <property type="term" value="P:carbohydrate metabolic process"/>
    <property type="evidence" value="ECO:0007669"/>
    <property type="project" value="InterPro"/>
</dbReference>
<dbReference type="PRINTS" id="PR00747">
    <property type="entry name" value="GLYHDRLASE47"/>
</dbReference>
<dbReference type="EMBL" id="CAJVPI010000023">
    <property type="protein sequence ID" value="CAG8459000.1"/>
    <property type="molecule type" value="Genomic_DNA"/>
</dbReference>
<feature type="active site" evidence="5">
    <location>
        <position position="232"/>
    </location>
</feature>
<feature type="active site" description="Proton donor" evidence="5">
    <location>
        <position position="327"/>
    </location>
</feature>
<evidence type="ECO:0000256" key="7">
    <source>
        <dbReference type="RuleBase" id="RU361193"/>
    </source>
</evidence>
<evidence type="ECO:0000256" key="5">
    <source>
        <dbReference type="PIRSR" id="PIRSR601382-1"/>
    </source>
</evidence>
<dbReference type="Gene3D" id="3.50.30.30">
    <property type="match status" value="1"/>
</dbReference>
<organism evidence="9 10">
    <name type="scientific">Paraglomus brasilianum</name>
    <dbReference type="NCBI Taxonomy" id="144538"/>
    <lineage>
        <taxon>Eukaryota</taxon>
        <taxon>Fungi</taxon>
        <taxon>Fungi incertae sedis</taxon>
        <taxon>Mucoromycota</taxon>
        <taxon>Glomeromycotina</taxon>
        <taxon>Glomeromycetes</taxon>
        <taxon>Paraglomerales</taxon>
        <taxon>Paraglomeraceae</taxon>
        <taxon>Paraglomus</taxon>
    </lineage>
</organism>
<dbReference type="Pfam" id="PF01532">
    <property type="entry name" value="Glyco_hydro_47"/>
    <property type="match status" value="1"/>
</dbReference>
<sequence length="789" mass="89891">MFYHGFDNYMEYAFPMDELDPIHCVGRGRDKQNPQVDNIVINDVLGDFSLTLVDSLDTFVILDDKKRFEDAVRLVIDNVSFDVDSKVQVFEVNIRVLGALLSAHLFAIDKRFGYEIDWYKGELLEMAYDLGERLLPAFAHTKTGIPYPRVNLKYGLPRDEIEETCTAGAGSLILEFGTLSRLTNDTRFENAAKKALYALWNRRTESDLVGNVIDIQTGHWIHIASGIGAGIDSFFEYLLKSYTLFGEAEYYEVFLQAYTAIMKHVRDGSGYVYQNINMYNRGIMSSWVDSLAAYFPGLQVLAGDVENAIKLHLLYYNIWKKYHALPERFNYHLQRPEIVSYPLRPEFIESTYFLYRATRNPFYLSVGEMVVNDLERYRTDCGYASVRDILEGELDPRMESFLLSETFKYLYLLFDVDNKFNTLDTNVVFTTEAHILMLSTTYLKFQPSIIQKHDPSLEMPTCPRYTPQPGLLSSILDRPDADYARALVGLDADTIIPHARGYCEAVSTSPHVIEVSFGERLPENYKPMPPTKFDGGVIIDQLTGIKLELTKRSDRNGYNISKVNDYRIAPGEVLEIRDPSIKEHWLKQQSYSKITLRLYRPSLHDYTDISGVTASFSPTVHHYFPHPLYNLHHLPKTPYGCSPYSSSEKYMLRNSYIVVKRGECTFYEKAIHAQDAGARAVIVVSDENHLFQPAMPSENILEEVSITCLLVTKESGDIIERALEDAGKNEIQEGVIENVISDEGNGESETKASLLPPETNMGSVVVGNDFYLAIYDHIVHNIKLNLNGQ</sequence>
<dbReference type="PANTHER" id="PTHR45679">
    <property type="entry name" value="ER DEGRADATION-ENHANCING ALPHA-MANNOSIDASE-LIKE PROTEIN 2"/>
    <property type="match status" value="1"/>
</dbReference>
<feature type="active site" description="Proton donor" evidence="5">
    <location>
        <position position="91"/>
    </location>
</feature>
<dbReference type="GO" id="GO:0016020">
    <property type="term" value="C:membrane"/>
    <property type="evidence" value="ECO:0007669"/>
    <property type="project" value="InterPro"/>
</dbReference>
<dbReference type="SUPFAM" id="SSF48225">
    <property type="entry name" value="Seven-hairpin glycosidases"/>
    <property type="match status" value="1"/>
</dbReference>
<feature type="domain" description="PA" evidence="8">
    <location>
        <begin position="637"/>
        <end position="718"/>
    </location>
</feature>
<evidence type="ECO:0000313" key="9">
    <source>
        <dbReference type="EMBL" id="CAG8459000.1"/>
    </source>
</evidence>